<comment type="caution">
    <text evidence="3">The sequence shown here is derived from an EMBL/GenBank/DDBJ whole genome shotgun (WGS) entry which is preliminary data.</text>
</comment>
<dbReference type="PANTHER" id="PTHR42648">
    <property type="entry name" value="TRANSPOSASE, PUTATIVE-RELATED"/>
    <property type="match status" value="1"/>
</dbReference>
<gene>
    <name evidence="3" type="ORF">Tco_0876809</name>
</gene>
<feature type="signal peptide" evidence="2">
    <location>
        <begin position="1"/>
        <end position="21"/>
    </location>
</feature>
<feature type="chain" id="PRO_5046141689" evidence="2">
    <location>
        <begin position="22"/>
        <end position="171"/>
    </location>
</feature>
<name>A0ABQ5BWI1_9ASTR</name>
<sequence length="171" mass="19427">MVRSMMSRATLLISFWGYALETASHILNLVPTKKVSKTPFKMWKVKRPSLGHIKIWGYEDNVVFVARRGVFLEREMISKEDSGSKIDLEKIQESGDEEPIVNTDTQQEVVTPIKPDDISLPIRKTSGRVSKPPQFYYGFHIEEDKISDSTLSELDEPTNYKEAMASPDASC</sequence>
<evidence type="ECO:0000256" key="1">
    <source>
        <dbReference type="SAM" id="MobiDB-lite"/>
    </source>
</evidence>
<reference evidence="3" key="1">
    <citation type="journal article" date="2022" name="Int. J. Mol. Sci.">
        <title>Draft Genome of Tanacetum Coccineum: Genomic Comparison of Closely Related Tanacetum-Family Plants.</title>
        <authorList>
            <person name="Yamashiro T."/>
            <person name="Shiraishi A."/>
            <person name="Nakayama K."/>
            <person name="Satake H."/>
        </authorList>
    </citation>
    <scope>NUCLEOTIDE SEQUENCE</scope>
</reference>
<keyword evidence="4" id="KW-1185">Reference proteome</keyword>
<keyword evidence="2" id="KW-0732">Signal</keyword>
<evidence type="ECO:0000313" key="3">
    <source>
        <dbReference type="EMBL" id="GJT18103.1"/>
    </source>
</evidence>
<evidence type="ECO:0000256" key="2">
    <source>
        <dbReference type="SAM" id="SignalP"/>
    </source>
</evidence>
<reference evidence="3" key="2">
    <citation type="submission" date="2022-01" db="EMBL/GenBank/DDBJ databases">
        <authorList>
            <person name="Yamashiro T."/>
            <person name="Shiraishi A."/>
            <person name="Satake H."/>
            <person name="Nakayama K."/>
        </authorList>
    </citation>
    <scope>NUCLEOTIDE SEQUENCE</scope>
</reference>
<proteinExistence type="predicted"/>
<protein>
    <submittedName>
        <fullName evidence="3">Uncharacterized protein</fullName>
    </submittedName>
</protein>
<dbReference type="EMBL" id="BQNB010013612">
    <property type="protein sequence ID" value="GJT18103.1"/>
    <property type="molecule type" value="Genomic_DNA"/>
</dbReference>
<dbReference type="Proteomes" id="UP001151760">
    <property type="component" value="Unassembled WGS sequence"/>
</dbReference>
<accession>A0ABQ5BWI1</accession>
<feature type="region of interest" description="Disordered" evidence="1">
    <location>
        <begin position="87"/>
        <end position="107"/>
    </location>
</feature>
<organism evidence="3 4">
    <name type="scientific">Tanacetum coccineum</name>
    <dbReference type="NCBI Taxonomy" id="301880"/>
    <lineage>
        <taxon>Eukaryota</taxon>
        <taxon>Viridiplantae</taxon>
        <taxon>Streptophyta</taxon>
        <taxon>Embryophyta</taxon>
        <taxon>Tracheophyta</taxon>
        <taxon>Spermatophyta</taxon>
        <taxon>Magnoliopsida</taxon>
        <taxon>eudicotyledons</taxon>
        <taxon>Gunneridae</taxon>
        <taxon>Pentapetalae</taxon>
        <taxon>asterids</taxon>
        <taxon>campanulids</taxon>
        <taxon>Asterales</taxon>
        <taxon>Asteraceae</taxon>
        <taxon>Asteroideae</taxon>
        <taxon>Anthemideae</taxon>
        <taxon>Anthemidinae</taxon>
        <taxon>Tanacetum</taxon>
    </lineage>
</organism>
<dbReference type="PANTHER" id="PTHR42648:SF27">
    <property type="entry name" value="RNA-DIRECTED DNA POLYMERASE"/>
    <property type="match status" value="1"/>
</dbReference>
<dbReference type="InterPro" id="IPR039537">
    <property type="entry name" value="Retrotran_Ty1/copia-like"/>
</dbReference>
<evidence type="ECO:0000313" key="4">
    <source>
        <dbReference type="Proteomes" id="UP001151760"/>
    </source>
</evidence>